<dbReference type="GO" id="GO:0046513">
    <property type="term" value="P:ceramide biosynthetic process"/>
    <property type="evidence" value="ECO:0007669"/>
    <property type="project" value="TreeGrafter"/>
</dbReference>
<keyword evidence="7" id="KW-0443">Lipid metabolism</keyword>
<proteinExistence type="inferred from homology"/>
<dbReference type="Proteomes" id="UP001219567">
    <property type="component" value="Chromosome 3"/>
</dbReference>
<comment type="subcellular location">
    <subcellularLocation>
        <location evidence="1">Membrane</location>
        <topology evidence="1">Multi-pass membrane protein</topology>
    </subcellularLocation>
</comment>
<evidence type="ECO:0000259" key="11">
    <source>
        <dbReference type="SMART" id="SM01269"/>
    </source>
</evidence>
<dbReference type="Pfam" id="PF08557">
    <property type="entry name" value="Lipid_DES"/>
    <property type="match status" value="1"/>
</dbReference>
<dbReference type="SMART" id="SM01269">
    <property type="entry name" value="Lipid_DES"/>
    <property type="match status" value="1"/>
</dbReference>
<evidence type="ECO:0000256" key="3">
    <source>
        <dbReference type="ARBA" id="ARBA00012021"/>
    </source>
</evidence>
<feature type="transmembrane region" description="Helical" evidence="10">
    <location>
        <begin position="96"/>
        <end position="115"/>
    </location>
</feature>
<dbReference type="AlphaFoldDB" id="A0AAJ5YVQ9"/>
<dbReference type="PANTHER" id="PTHR12879">
    <property type="entry name" value="SPHINGOLIPID DELTA 4 DESATURASE/C-4 HYDROXYLASE PROTEIN DES2"/>
    <property type="match status" value="1"/>
</dbReference>
<dbReference type="EC" id="1.14.19.17" evidence="3"/>
<dbReference type="EMBL" id="CP119945">
    <property type="protein sequence ID" value="WFC99606.1"/>
    <property type="molecule type" value="Genomic_DNA"/>
</dbReference>
<dbReference type="GO" id="GO:0042284">
    <property type="term" value="F:sphingolipid delta-4 desaturase activity"/>
    <property type="evidence" value="ECO:0007669"/>
    <property type="project" value="UniProtKB-EC"/>
</dbReference>
<keyword evidence="5 10" id="KW-1133">Transmembrane helix</keyword>
<evidence type="ECO:0000256" key="4">
    <source>
        <dbReference type="ARBA" id="ARBA00022692"/>
    </source>
</evidence>
<dbReference type="PANTHER" id="PTHR12879:SF8">
    <property type="entry name" value="SPHINGOLIPID DELTA(4)-DESATURASE DES1"/>
    <property type="match status" value="1"/>
</dbReference>
<evidence type="ECO:0000256" key="9">
    <source>
        <dbReference type="SAM" id="MobiDB-lite"/>
    </source>
</evidence>
<name>A0AAJ5YVQ9_9BASI</name>
<evidence type="ECO:0000256" key="1">
    <source>
        <dbReference type="ARBA" id="ARBA00004141"/>
    </source>
</evidence>
<dbReference type="GO" id="GO:0016020">
    <property type="term" value="C:membrane"/>
    <property type="evidence" value="ECO:0007669"/>
    <property type="project" value="UniProtKB-SubCell"/>
</dbReference>
<evidence type="ECO:0000313" key="13">
    <source>
        <dbReference type="Proteomes" id="UP001219567"/>
    </source>
</evidence>
<sequence length="404" mass="46668">MPLFWRGREKHKLAPTVHVDWSLYGGTEQKNPSEKYTPNKNVTGGQWMPDISTVPGSSEDFLWALNEEPHRTRRMAILHAHPEVKKLMGHEPLTKYVVMTVVCIQLAIALLMYTYQIHPLDWRFLLTAYVVGGTANQHIFLAIHEITHNLAFQSIRANRILAIIANLPIGVPYAMLFKPYHIEHHKHLGEDGIDTDIPTRFEVYCLNNVLGKAFFATFQLAFYALRPGFIRAQKLTKWHVLNLSVQLAFDAALFELCHRSWTPLLYLLESSFFAGSLHPMAGHFIAEHYVFSQIEQETWSYYGPLNILLYNVGYHNEHHDFPSIPWTRLPALHRIASEFYTVLPYHTSWIMTILQFIFTSESGMNMRIKRKNKHDDPSDEVPIEDAPNNTGWELLNQPLVTRAT</sequence>
<keyword evidence="4 10" id="KW-0812">Transmembrane</keyword>
<evidence type="ECO:0000256" key="6">
    <source>
        <dbReference type="ARBA" id="ARBA00023002"/>
    </source>
</evidence>
<evidence type="ECO:0000313" key="12">
    <source>
        <dbReference type="EMBL" id="WFC99606.1"/>
    </source>
</evidence>
<protein>
    <recommendedName>
        <fullName evidence="3">sphingolipid 4-desaturase</fullName>
        <ecNumber evidence="3">1.14.19.17</ecNumber>
    </recommendedName>
</protein>
<keyword evidence="8 10" id="KW-0472">Membrane</keyword>
<evidence type="ECO:0000256" key="10">
    <source>
        <dbReference type="SAM" id="Phobius"/>
    </source>
</evidence>
<evidence type="ECO:0000256" key="5">
    <source>
        <dbReference type="ARBA" id="ARBA00022989"/>
    </source>
</evidence>
<reference evidence="12 13" key="1">
    <citation type="submission" date="2023-03" db="EMBL/GenBank/DDBJ databases">
        <title>Mating type loci evolution in Malassezia.</title>
        <authorList>
            <person name="Coelho M.A."/>
        </authorList>
    </citation>
    <scope>NUCLEOTIDE SEQUENCE [LARGE SCALE GENOMIC DNA]</scope>
    <source>
        <strain evidence="12 13">CBS 9725</strain>
    </source>
</reference>
<feature type="region of interest" description="Disordered" evidence="9">
    <location>
        <begin position="370"/>
        <end position="390"/>
    </location>
</feature>
<feature type="domain" description="Sphingolipid delta4-desaturase N-terminal" evidence="11">
    <location>
        <begin position="56"/>
        <end position="94"/>
    </location>
</feature>
<gene>
    <name evidence="12" type="ORF">MYAM1_002351</name>
</gene>
<comment type="similarity">
    <text evidence="2">Belongs to the fatty acid desaturase type 1 family. DEGS subfamily.</text>
</comment>
<evidence type="ECO:0000256" key="7">
    <source>
        <dbReference type="ARBA" id="ARBA00023098"/>
    </source>
</evidence>
<accession>A0AAJ5YVQ9</accession>
<dbReference type="CDD" id="cd03508">
    <property type="entry name" value="Delta4-sphingolipid-FADS-like"/>
    <property type="match status" value="1"/>
</dbReference>
<dbReference type="InterPro" id="IPR011388">
    <property type="entry name" value="DES1/DES2"/>
</dbReference>
<dbReference type="InterPro" id="IPR013866">
    <property type="entry name" value="Sphingolipid_d4-desaturase_N"/>
</dbReference>
<keyword evidence="13" id="KW-1185">Reference proteome</keyword>
<dbReference type="InterPro" id="IPR005804">
    <property type="entry name" value="FA_desaturase_dom"/>
</dbReference>
<feature type="transmembrane region" description="Helical" evidence="10">
    <location>
        <begin position="160"/>
        <end position="177"/>
    </location>
</feature>
<dbReference type="Pfam" id="PF00487">
    <property type="entry name" value="FA_desaturase"/>
    <property type="match status" value="1"/>
</dbReference>
<keyword evidence="6" id="KW-0560">Oxidoreductase</keyword>
<evidence type="ECO:0000256" key="8">
    <source>
        <dbReference type="ARBA" id="ARBA00023136"/>
    </source>
</evidence>
<organism evidence="12 13">
    <name type="scientific">Malassezia yamatoensis</name>
    <dbReference type="NCBI Taxonomy" id="253288"/>
    <lineage>
        <taxon>Eukaryota</taxon>
        <taxon>Fungi</taxon>
        <taxon>Dikarya</taxon>
        <taxon>Basidiomycota</taxon>
        <taxon>Ustilaginomycotina</taxon>
        <taxon>Malasseziomycetes</taxon>
        <taxon>Malasseziales</taxon>
        <taxon>Malasseziaceae</taxon>
        <taxon>Malassezia</taxon>
    </lineage>
</organism>
<evidence type="ECO:0000256" key="2">
    <source>
        <dbReference type="ARBA" id="ARBA00006146"/>
    </source>
</evidence>